<dbReference type="Proteomes" id="UP000682416">
    <property type="component" value="Chromosome"/>
</dbReference>
<evidence type="ECO:0000256" key="1">
    <source>
        <dbReference type="SAM" id="MobiDB-lite"/>
    </source>
</evidence>
<dbReference type="KEGG" id="nec:KGD82_22805"/>
<reference evidence="2" key="1">
    <citation type="submission" date="2021-05" db="EMBL/GenBank/DDBJ databases">
        <authorList>
            <person name="Kaiqin L."/>
            <person name="Jian G."/>
        </authorList>
    </citation>
    <scope>NUCLEOTIDE SEQUENCE</scope>
    <source>
        <strain evidence="2">HDS5</strain>
    </source>
</reference>
<evidence type="ECO:0000313" key="2">
    <source>
        <dbReference type="EMBL" id="QVJ01064.1"/>
    </source>
</evidence>
<dbReference type="EMBL" id="CP074402">
    <property type="protein sequence ID" value="QVJ01064.1"/>
    <property type="molecule type" value="Genomic_DNA"/>
</dbReference>
<feature type="compositionally biased region" description="Low complexity" evidence="1">
    <location>
        <begin position="79"/>
        <end position="91"/>
    </location>
</feature>
<dbReference type="AlphaFoldDB" id="A0A975L864"/>
<evidence type="ECO:0000313" key="3">
    <source>
        <dbReference type="Proteomes" id="UP000682416"/>
    </source>
</evidence>
<name>A0A975L864_9ACTN</name>
<gene>
    <name evidence="2" type="ORF">KGD82_22805</name>
</gene>
<organism evidence="2 3">
    <name type="scientific">Nocardiopsis eucommiae</name>
    <dbReference type="NCBI Taxonomy" id="2831970"/>
    <lineage>
        <taxon>Bacteria</taxon>
        <taxon>Bacillati</taxon>
        <taxon>Actinomycetota</taxon>
        <taxon>Actinomycetes</taxon>
        <taxon>Streptosporangiales</taxon>
        <taxon>Nocardiopsidaceae</taxon>
        <taxon>Nocardiopsis</taxon>
    </lineage>
</organism>
<feature type="region of interest" description="Disordered" evidence="1">
    <location>
        <begin position="74"/>
        <end position="103"/>
    </location>
</feature>
<sequence>MRFSSIAHGVAWGRPSRRCLVGRSSEVSGRAAPRARAGRAGGACWARSRVGSGVRSRRSARSLATWMPWVRPRRRRAAGDSSSTGAAIISSARRREASGRGVTASVSSALLMAPVSLSE</sequence>
<accession>A0A975L864</accession>
<proteinExistence type="predicted"/>
<keyword evidence="3" id="KW-1185">Reference proteome</keyword>
<protein>
    <submittedName>
        <fullName evidence="2">Uncharacterized protein</fullName>
    </submittedName>
</protein>